<dbReference type="InterPro" id="IPR023393">
    <property type="entry name" value="START-like_dom_sf"/>
</dbReference>
<gene>
    <name evidence="4" type="ORF">C7447_1016</name>
</gene>
<comment type="caution">
    <text evidence="4">The sequence shown here is derived from an EMBL/GenBank/DDBJ whole genome shotgun (WGS) entry which is preliminary data.</text>
</comment>
<dbReference type="CDD" id="cd07818">
    <property type="entry name" value="SRPBCC_1"/>
    <property type="match status" value="1"/>
</dbReference>
<dbReference type="SUPFAM" id="SSF55961">
    <property type="entry name" value="Bet v1-like"/>
    <property type="match status" value="1"/>
</dbReference>
<dbReference type="RefSeq" id="WP_148868137.1">
    <property type="nucleotide sequence ID" value="NZ_VNIA01000001.1"/>
</dbReference>
<accession>A0A5S5DTX8</accession>
<dbReference type="InterPro" id="IPR029442">
    <property type="entry name" value="GyrI-like"/>
</dbReference>
<evidence type="ECO:0000256" key="1">
    <source>
        <dbReference type="ARBA" id="ARBA00006817"/>
    </source>
</evidence>
<dbReference type="Gene3D" id="3.30.530.20">
    <property type="match status" value="1"/>
</dbReference>
<comment type="similarity">
    <text evidence="1">Belongs to the AHA1 family.</text>
</comment>
<dbReference type="Proteomes" id="UP000323136">
    <property type="component" value="Unassembled WGS sequence"/>
</dbReference>
<name>A0A5S5DTX8_9FLAO</name>
<evidence type="ECO:0000313" key="4">
    <source>
        <dbReference type="EMBL" id="TYP99410.1"/>
    </source>
</evidence>
<evidence type="ECO:0000259" key="3">
    <source>
        <dbReference type="Pfam" id="PF08327"/>
    </source>
</evidence>
<evidence type="ECO:0000259" key="2">
    <source>
        <dbReference type="Pfam" id="PF06445"/>
    </source>
</evidence>
<reference evidence="4 5" key="1">
    <citation type="submission" date="2019-07" db="EMBL/GenBank/DDBJ databases">
        <title>Genomic Encyclopedia of Type Strains, Phase IV (KMG-IV): sequencing the most valuable type-strain genomes for metagenomic binning, comparative biology and taxonomic classification.</title>
        <authorList>
            <person name="Goeker M."/>
        </authorList>
    </citation>
    <scope>NUCLEOTIDE SEQUENCE [LARGE SCALE GENOMIC DNA]</scope>
    <source>
        <strain evidence="4 5">DSM 18961</strain>
    </source>
</reference>
<keyword evidence="5" id="KW-1185">Reference proteome</keyword>
<dbReference type="InterPro" id="IPR011256">
    <property type="entry name" value="Reg_factor_effector_dom_sf"/>
</dbReference>
<dbReference type="Pfam" id="PF06445">
    <property type="entry name" value="GyrI-like"/>
    <property type="match status" value="1"/>
</dbReference>
<proteinExistence type="inferred from homology"/>
<feature type="domain" description="GyrI-like small molecule binding" evidence="2">
    <location>
        <begin position="185"/>
        <end position="337"/>
    </location>
</feature>
<dbReference type="Gene3D" id="3.20.80.10">
    <property type="entry name" value="Regulatory factor, effector binding domain"/>
    <property type="match status" value="1"/>
</dbReference>
<dbReference type="AlphaFoldDB" id="A0A5S5DTX8"/>
<evidence type="ECO:0000313" key="5">
    <source>
        <dbReference type="Proteomes" id="UP000323136"/>
    </source>
</evidence>
<feature type="domain" description="Activator of Hsp90 ATPase homologue 1/2-like C-terminal" evidence="3">
    <location>
        <begin position="39"/>
        <end position="158"/>
    </location>
</feature>
<dbReference type="Pfam" id="PF08327">
    <property type="entry name" value="AHSA1"/>
    <property type="match status" value="1"/>
</dbReference>
<dbReference type="SUPFAM" id="SSF55136">
    <property type="entry name" value="Probable bacterial effector-binding domain"/>
    <property type="match status" value="1"/>
</dbReference>
<organism evidence="4 5">
    <name type="scientific">Tenacibaculum adriaticum</name>
    <dbReference type="NCBI Taxonomy" id="413713"/>
    <lineage>
        <taxon>Bacteria</taxon>
        <taxon>Pseudomonadati</taxon>
        <taxon>Bacteroidota</taxon>
        <taxon>Flavobacteriia</taxon>
        <taxon>Flavobacteriales</taxon>
        <taxon>Flavobacteriaceae</taxon>
        <taxon>Tenacibaculum</taxon>
    </lineage>
</organism>
<dbReference type="EMBL" id="VNIA01000001">
    <property type="protein sequence ID" value="TYP99410.1"/>
    <property type="molecule type" value="Genomic_DNA"/>
</dbReference>
<sequence>MKFFKYLLLLSLTLLVIGLLYVSIQSGNYEVSRTKLMKYPVYSVFNIVNDLKTWEKWGPWHDEDSTIMVTYADKTVGVGASNRWTSKDGSGSIKTVSIIENKRIVQEIRFGDNEPSDVLWDFEKIAEGTKVTWTMKDDKAPFIFKVFSTLSGGWENMLGPMLDKGLNNLDEVVKSQPLKYSLGEVKIIENQDKIFLGFPYKMKIDYAEIQKVFADAMPKVIDYAIQSGLKYAEFTPGALYHKWDQIKGETEFHIGILIEKNIKPREDMEIIKVTGGKNVMITKCGNYNEGDYEAHMAIDTYLKVNNLISKWPIYELYVNDPTQVKQEDIQTDIYYPLQ</sequence>
<protein>
    <submittedName>
        <fullName evidence="4">Effector-binding domain-containing protein</fullName>
    </submittedName>
</protein>
<dbReference type="InterPro" id="IPR013538">
    <property type="entry name" value="ASHA1/2-like_C"/>
</dbReference>
<dbReference type="OrthoDB" id="9807923at2"/>